<reference evidence="2" key="1">
    <citation type="submission" date="2020-09" db="EMBL/GenBank/DDBJ databases">
        <title>Genome-Enabled Discovery of Anthraquinone Biosynthesis in Senna tora.</title>
        <authorList>
            <person name="Kang S.-H."/>
            <person name="Pandey R.P."/>
            <person name="Lee C.-M."/>
            <person name="Sim J.-S."/>
            <person name="Jeong J.-T."/>
            <person name="Choi B.-S."/>
            <person name="Jung M."/>
            <person name="Ginzburg D."/>
            <person name="Zhao K."/>
            <person name="Won S.Y."/>
            <person name="Oh T.-J."/>
            <person name="Yu Y."/>
            <person name="Kim N.-H."/>
            <person name="Lee O.R."/>
            <person name="Lee T.-H."/>
            <person name="Bashyal P."/>
            <person name="Kim T.-S."/>
            <person name="Lee W.-H."/>
            <person name="Kawkins C."/>
            <person name="Kim C.-K."/>
            <person name="Kim J.S."/>
            <person name="Ahn B.O."/>
            <person name="Rhee S.Y."/>
            <person name="Sohng J.K."/>
        </authorList>
    </citation>
    <scope>NUCLEOTIDE SEQUENCE</scope>
    <source>
        <tissue evidence="2">Leaf</tissue>
    </source>
</reference>
<gene>
    <name evidence="2" type="ORF">G2W53_033078</name>
</gene>
<evidence type="ECO:0000256" key="1">
    <source>
        <dbReference type="SAM" id="MobiDB-lite"/>
    </source>
</evidence>
<comment type="caution">
    <text evidence="2">The sequence shown here is derived from an EMBL/GenBank/DDBJ whole genome shotgun (WGS) entry which is preliminary data.</text>
</comment>
<sequence length="60" mass="6856">MAEKVATKKEGGRGGKKEKREEQKVRVKVGWMCVFPRNTTLMQLNFKAKELSIKSLCKSN</sequence>
<proteinExistence type="predicted"/>
<dbReference type="Proteomes" id="UP000634136">
    <property type="component" value="Unassembled WGS sequence"/>
</dbReference>
<organism evidence="2 3">
    <name type="scientific">Senna tora</name>
    <dbReference type="NCBI Taxonomy" id="362788"/>
    <lineage>
        <taxon>Eukaryota</taxon>
        <taxon>Viridiplantae</taxon>
        <taxon>Streptophyta</taxon>
        <taxon>Embryophyta</taxon>
        <taxon>Tracheophyta</taxon>
        <taxon>Spermatophyta</taxon>
        <taxon>Magnoliopsida</taxon>
        <taxon>eudicotyledons</taxon>
        <taxon>Gunneridae</taxon>
        <taxon>Pentapetalae</taxon>
        <taxon>rosids</taxon>
        <taxon>fabids</taxon>
        <taxon>Fabales</taxon>
        <taxon>Fabaceae</taxon>
        <taxon>Caesalpinioideae</taxon>
        <taxon>Cassia clade</taxon>
        <taxon>Senna</taxon>
    </lineage>
</organism>
<dbReference type="AlphaFoldDB" id="A0A834T1J4"/>
<dbReference type="EMBL" id="JAAIUW010000010">
    <property type="protein sequence ID" value="KAF7812102.1"/>
    <property type="molecule type" value="Genomic_DNA"/>
</dbReference>
<keyword evidence="3" id="KW-1185">Reference proteome</keyword>
<feature type="region of interest" description="Disordered" evidence="1">
    <location>
        <begin position="1"/>
        <end position="23"/>
    </location>
</feature>
<protein>
    <submittedName>
        <fullName evidence="2">Uncharacterized protein</fullName>
    </submittedName>
</protein>
<accession>A0A834T1J4</accession>
<name>A0A834T1J4_9FABA</name>
<evidence type="ECO:0000313" key="3">
    <source>
        <dbReference type="Proteomes" id="UP000634136"/>
    </source>
</evidence>
<evidence type="ECO:0000313" key="2">
    <source>
        <dbReference type="EMBL" id="KAF7812102.1"/>
    </source>
</evidence>